<dbReference type="InterPro" id="IPR036866">
    <property type="entry name" value="RibonucZ/Hydroxyglut_hydro"/>
</dbReference>
<keyword evidence="8" id="KW-1185">Reference proteome</keyword>
<organism evidence="7 8">
    <name type="scientific">Leifsonella bigeumensis</name>
    <dbReference type="NCBI Taxonomy" id="433643"/>
    <lineage>
        <taxon>Bacteria</taxon>
        <taxon>Bacillati</taxon>
        <taxon>Actinomycetota</taxon>
        <taxon>Actinomycetes</taxon>
        <taxon>Micrococcales</taxon>
        <taxon>Microbacteriaceae</taxon>
        <taxon>Leifsonella</taxon>
    </lineage>
</organism>
<dbReference type="RefSeq" id="WP_344753595.1">
    <property type="nucleotide sequence ID" value="NZ_BAABAE010000002.1"/>
</dbReference>
<evidence type="ECO:0000313" key="7">
    <source>
        <dbReference type="EMBL" id="GAA3732506.1"/>
    </source>
</evidence>
<accession>A0ABP7F6P1</accession>
<dbReference type="InterPro" id="IPR051013">
    <property type="entry name" value="MBL_superfamily_lactonases"/>
</dbReference>
<gene>
    <name evidence="7" type="ORF">GCM10022239_06130</name>
</gene>
<evidence type="ECO:0000256" key="4">
    <source>
        <dbReference type="ARBA" id="ARBA00022801"/>
    </source>
</evidence>
<sequence length="284" mass="30296">MVWAVTPIRYGLLSPIPGAVLGWKPPDASAFSLVSLGYLLHDPQTDRRCLVDLGPSSPDVARSRDRAVVVDGEWRGVGGGLRAAGCDPAQVDTVIVTHAHWDHSYGAEELPGAEIIVQLADLEFGVDENGAQSRFFDREGGLFRPDARIRSIDGDLDVAEGLRCVRVGGHTPGSQVVLVDTENGVVACVGDLAHRYENILGLSVGDIAHPSGLLADHTQWASAIDWLAARSVIPLLAHDDRSRLVLQHGARLTGRGGRYTIRSDAWELVPDRASSAAVEGVSVA</sequence>
<feature type="domain" description="Metallo-beta-lactamase" evidence="6">
    <location>
        <begin position="34"/>
        <end position="248"/>
    </location>
</feature>
<dbReference type="PANTHER" id="PTHR42978:SF2">
    <property type="entry name" value="102 KBASES UNSTABLE REGION: FROM 1 TO 119443"/>
    <property type="match status" value="1"/>
</dbReference>
<evidence type="ECO:0000256" key="3">
    <source>
        <dbReference type="ARBA" id="ARBA00022723"/>
    </source>
</evidence>
<keyword evidence="3" id="KW-0479">Metal-binding</keyword>
<protein>
    <recommendedName>
        <fullName evidence="6">Metallo-beta-lactamase domain-containing protein</fullName>
    </recommendedName>
</protein>
<keyword evidence="4" id="KW-0378">Hydrolase</keyword>
<dbReference type="PANTHER" id="PTHR42978">
    <property type="entry name" value="QUORUM-QUENCHING LACTONASE YTNP-RELATED-RELATED"/>
    <property type="match status" value="1"/>
</dbReference>
<proteinExistence type="inferred from homology"/>
<keyword evidence="5" id="KW-0862">Zinc</keyword>
<dbReference type="Pfam" id="PF00753">
    <property type="entry name" value="Lactamase_B"/>
    <property type="match status" value="1"/>
</dbReference>
<dbReference type="InterPro" id="IPR001279">
    <property type="entry name" value="Metallo-B-lactamas"/>
</dbReference>
<evidence type="ECO:0000256" key="5">
    <source>
        <dbReference type="ARBA" id="ARBA00022833"/>
    </source>
</evidence>
<evidence type="ECO:0000313" key="8">
    <source>
        <dbReference type="Proteomes" id="UP001501004"/>
    </source>
</evidence>
<dbReference type="Proteomes" id="UP001501004">
    <property type="component" value="Unassembled WGS sequence"/>
</dbReference>
<name>A0ABP7F6P1_9MICO</name>
<evidence type="ECO:0000259" key="6">
    <source>
        <dbReference type="SMART" id="SM00849"/>
    </source>
</evidence>
<reference evidence="8" key="1">
    <citation type="journal article" date="2019" name="Int. J. Syst. Evol. Microbiol.">
        <title>The Global Catalogue of Microorganisms (GCM) 10K type strain sequencing project: providing services to taxonomists for standard genome sequencing and annotation.</title>
        <authorList>
            <consortium name="The Broad Institute Genomics Platform"/>
            <consortium name="The Broad Institute Genome Sequencing Center for Infectious Disease"/>
            <person name="Wu L."/>
            <person name="Ma J."/>
        </authorList>
    </citation>
    <scope>NUCLEOTIDE SEQUENCE [LARGE SCALE GENOMIC DNA]</scope>
    <source>
        <strain evidence="8">JCM 16949</strain>
    </source>
</reference>
<dbReference type="EMBL" id="BAABAE010000002">
    <property type="protein sequence ID" value="GAA3732506.1"/>
    <property type="molecule type" value="Genomic_DNA"/>
</dbReference>
<comment type="caution">
    <text evidence="7">The sequence shown here is derived from an EMBL/GenBank/DDBJ whole genome shotgun (WGS) entry which is preliminary data.</text>
</comment>
<comment type="similarity">
    <text evidence="2">Belongs to the metallo-beta-lactamase superfamily.</text>
</comment>
<dbReference type="Gene3D" id="3.60.15.10">
    <property type="entry name" value="Ribonuclease Z/Hydroxyacylglutathione hydrolase-like"/>
    <property type="match status" value="1"/>
</dbReference>
<dbReference type="SMART" id="SM00849">
    <property type="entry name" value="Lactamase_B"/>
    <property type="match status" value="1"/>
</dbReference>
<comment type="cofactor">
    <cofactor evidence="1">
        <name>Zn(2+)</name>
        <dbReference type="ChEBI" id="CHEBI:29105"/>
    </cofactor>
</comment>
<evidence type="ECO:0000256" key="1">
    <source>
        <dbReference type="ARBA" id="ARBA00001947"/>
    </source>
</evidence>
<dbReference type="SUPFAM" id="SSF56281">
    <property type="entry name" value="Metallo-hydrolase/oxidoreductase"/>
    <property type="match status" value="1"/>
</dbReference>
<evidence type="ECO:0000256" key="2">
    <source>
        <dbReference type="ARBA" id="ARBA00007749"/>
    </source>
</evidence>